<dbReference type="Proteomes" id="UP001139308">
    <property type="component" value="Unassembled WGS sequence"/>
</dbReference>
<accession>A0A9X1RUN2</accession>
<dbReference type="RefSeq" id="WP_238466256.1">
    <property type="nucleotide sequence ID" value="NZ_JAKLJA010000023.1"/>
</dbReference>
<proteinExistence type="predicted"/>
<sequence>MNKPYINVEAILEMFQEIAQKGVDQASAVDSLNWLTEYLAREHSTMNTNDWNRLLQIGAVLYRAGDPGDGARGRVDSRHG</sequence>
<organism evidence="1 2">
    <name type="scientific">Paraburkholderia tagetis</name>
    <dbReference type="NCBI Taxonomy" id="2913261"/>
    <lineage>
        <taxon>Bacteria</taxon>
        <taxon>Pseudomonadati</taxon>
        <taxon>Pseudomonadota</taxon>
        <taxon>Betaproteobacteria</taxon>
        <taxon>Burkholderiales</taxon>
        <taxon>Burkholderiaceae</taxon>
        <taxon>Paraburkholderia</taxon>
    </lineage>
</organism>
<dbReference type="EMBL" id="JAKLJA010000023">
    <property type="protein sequence ID" value="MCG5076377.1"/>
    <property type="molecule type" value="Genomic_DNA"/>
</dbReference>
<keyword evidence="2" id="KW-1185">Reference proteome</keyword>
<protein>
    <submittedName>
        <fullName evidence="1">Uncharacterized protein</fullName>
    </submittedName>
</protein>
<name>A0A9X1RUN2_9BURK</name>
<dbReference type="AlphaFoldDB" id="A0A9X1RUN2"/>
<gene>
    <name evidence="1" type="ORF">L5014_23880</name>
</gene>
<reference evidence="1" key="1">
    <citation type="submission" date="2022-01" db="EMBL/GenBank/DDBJ databases">
        <title>Genome sequence and assembly of Parabukholderia sp. RG36.</title>
        <authorList>
            <person name="Chhetri G."/>
        </authorList>
    </citation>
    <scope>NUCLEOTIDE SEQUENCE</scope>
    <source>
        <strain evidence="1">RG36</strain>
    </source>
</reference>
<evidence type="ECO:0000313" key="2">
    <source>
        <dbReference type="Proteomes" id="UP001139308"/>
    </source>
</evidence>
<evidence type="ECO:0000313" key="1">
    <source>
        <dbReference type="EMBL" id="MCG5076377.1"/>
    </source>
</evidence>
<comment type="caution">
    <text evidence="1">The sequence shown here is derived from an EMBL/GenBank/DDBJ whole genome shotgun (WGS) entry which is preliminary data.</text>
</comment>